<dbReference type="PANTHER" id="PTHR42794:SF1">
    <property type="entry name" value="HEMIN IMPORT ATP-BINDING PROTEIN HMUV"/>
    <property type="match status" value="1"/>
</dbReference>
<sequence length="263" mass="28207">MIEARNISVSIGRKRIIADVDFEIRPGEMAAIVGPNGSGKTTFLKAVSGDLPYTGNISINGRDIAAMKPWQAAAMRAVLPQATALSFPFTVHEVVKLGLTGGRSGVLPGEDERLPDRALARVDLDGFAGRFYQELSGGEQQRVQLARVLCQVWAPVLDGSPRYLLLDEPVSSLDIKHQLIIMNIARDFARRGGGVVAILHDLNLAAMFADRIFVMHRGGLAAAGSPQSVLSDELISRVFECRLKVGALPAGNTPFVLPQSAAL</sequence>
<dbReference type="PROSITE" id="PS50893">
    <property type="entry name" value="ABC_TRANSPORTER_2"/>
    <property type="match status" value="1"/>
</dbReference>
<evidence type="ECO:0000313" key="8">
    <source>
        <dbReference type="EMBL" id="NGO50220.1"/>
    </source>
</evidence>
<dbReference type="InterPro" id="IPR003593">
    <property type="entry name" value="AAA+_ATPase"/>
</dbReference>
<dbReference type="SMART" id="SM00382">
    <property type="entry name" value="AAA"/>
    <property type="match status" value="1"/>
</dbReference>
<organism evidence="8 9">
    <name type="scientific">Allomesorhizobium camelthorni</name>
    <dbReference type="NCBI Taxonomy" id="475069"/>
    <lineage>
        <taxon>Bacteria</taxon>
        <taxon>Pseudomonadati</taxon>
        <taxon>Pseudomonadota</taxon>
        <taxon>Alphaproteobacteria</taxon>
        <taxon>Hyphomicrobiales</taxon>
        <taxon>Phyllobacteriaceae</taxon>
        <taxon>Allomesorhizobium</taxon>
    </lineage>
</organism>
<keyword evidence="4 8" id="KW-0067">ATP-binding</keyword>
<dbReference type="GO" id="GO:0005524">
    <property type="term" value="F:ATP binding"/>
    <property type="evidence" value="ECO:0007669"/>
    <property type="project" value="UniProtKB-KW"/>
</dbReference>
<proteinExistence type="inferred from homology"/>
<dbReference type="GO" id="GO:0016887">
    <property type="term" value="F:ATP hydrolysis activity"/>
    <property type="evidence" value="ECO:0007669"/>
    <property type="project" value="InterPro"/>
</dbReference>
<evidence type="ECO:0000256" key="4">
    <source>
        <dbReference type="ARBA" id="ARBA00022840"/>
    </source>
</evidence>
<evidence type="ECO:0000313" key="9">
    <source>
        <dbReference type="Proteomes" id="UP001642900"/>
    </source>
</evidence>
<dbReference type="SUPFAM" id="SSF52540">
    <property type="entry name" value="P-loop containing nucleoside triphosphate hydrolases"/>
    <property type="match status" value="1"/>
</dbReference>
<dbReference type="Pfam" id="PF00005">
    <property type="entry name" value="ABC_tran"/>
    <property type="match status" value="1"/>
</dbReference>
<feature type="domain" description="ABC transporter" evidence="7">
    <location>
        <begin position="2"/>
        <end position="242"/>
    </location>
</feature>
<keyword evidence="5" id="KW-1278">Translocase</keyword>
<dbReference type="PROSITE" id="PS00211">
    <property type="entry name" value="ABC_TRANSPORTER_1"/>
    <property type="match status" value="1"/>
</dbReference>
<dbReference type="EMBL" id="JAAKZF010000002">
    <property type="protein sequence ID" value="NGO50220.1"/>
    <property type="molecule type" value="Genomic_DNA"/>
</dbReference>
<dbReference type="InterPro" id="IPR017871">
    <property type="entry name" value="ABC_transporter-like_CS"/>
</dbReference>
<dbReference type="NCBIfam" id="NF010068">
    <property type="entry name" value="PRK13548.1"/>
    <property type="match status" value="1"/>
</dbReference>
<keyword evidence="3" id="KW-0547">Nucleotide-binding</keyword>
<dbReference type="Proteomes" id="UP001642900">
    <property type="component" value="Unassembled WGS sequence"/>
</dbReference>
<gene>
    <name evidence="8" type="ORF">G6N73_03335</name>
</gene>
<accession>A0A6G4W7T4</accession>
<evidence type="ECO:0000256" key="5">
    <source>
        <dbReference type="ARBA" id="ARBA00022967"/>
    </source>
</evidence>
<reference evidence="8 9" key="1">
    <citation type="submission" date="2020-02" db="EMBL/GenBank/DDBJ databases">
        <title>Genome sequence of strain CCNWXJ40-4.</title>
        <authorList>
            <person name="Gao J."/>
            <person name="Sun J."/>
        </authorList>
    </citation>
    <scope>NUCLEOTIDE SEQUENCE [LARGE SCALE GENOMIC DNA]</scope>
    <source>
        <strain evidence="8 9">CCNWXJ 40-4</strain>
    </source>
</reference>
<dbReference type="CDD" id="cd03214">
    <property type="entry name" value="ABC_Iron-Siderophores_B12_Hemin"/>
    <property type="match status" value="1"/>
</dbReference>
<keyword evidence="2" id="KW-0813">Transport</keyword>
<dbReference type="PANTHER" id="PTHR42794">
    <property type="entry name" value="HEMIN IMPORT ATP-BINDING PROTEIN HMUV"/>
    <property type="match status" value="1"/>
</dbReference>
<comment type="caution">
    <text evidence="8">The sequence shown here is derived from an EMBL/GenBank/DDBJ whole genome shotgun (WGS) entry which is preliminary data.</text>
</comment>
<evidence type="ECO:0000259" key="7">
    <source>
        <dbReference type="PROSITE" id="PS50893"/>
    </source>
</evidence>
<dbReference type="InterPro" id="IPR003439">
    <property type="entry name" value="ABC_transporter-like_ATP-bd"/>
</dbReference>
<evidence type="ECO:0000256" key="6">
    <source>
        <dbReference type="ARBA" id="ARBA00037066"/>
    </source>
</evidence>
<evidence type="ECO:0000256" key="1">
    <source>
        <dbReference type="ARBA" id="ARBA00005417"/>
    </source>
</evidence>
<evidence type="ECO:0000256" key="3">
    <source>
        <dbReference type="ARBA" id="ARBA00022741"/>
    </source>
</evidence>
<keyword evidence="9" id="KW-1185">Reference proteome</keyword>
<protein>
    <submittedName>
        <fullName evidence="8">Heme ABC transporter ATP-binding protein</fullName>
    </submittedName>
</protein>
<dbReference type="AlphaFoldDB" id="A0A6G4W7T4"/>
<dbReference type="RefSeq" id="WP_165023340.1">
    <property type="nucleotide sequence ID" value="NZ_JAAKZF010000002.1"/>
</dbReference>
<comment type="similarity">
    <text evidence="1">Belongs to the ABC transporter superfamily.</text>
</comment>
<comment type="function">
    <text evidence="6">Part of the ABC transporter complex HmuTUV involved in hemin import. Responsible for energy coupling to the transport system.</text>
</comment>
<name>A0A6G4W7T4_9HYPH</name>
<evidence type="ECO:0000256" key="2">
    <source>
        <dbReference type="ARBA" id="ARBA00022448"/>
    </source>
</evidence>
<dbReference type="Gene3D" id="3.40.50.300">
    <property type="entry name" value="P-loop containing nucleotide triphosphate hydrolases"/>
    <property type="match status" value="1"/>
</dbReference>
<dbReference type="InterPro" id="IPR027417">
    <property type="entry name" value="P-loop_NTPase"/>
</dbReference>